<dbReference type="PANTHER" id="PTHR46517">
    <property type="entry name" value="FRUCTOSE-2,6-BISPHOSPHATASE TIGAR"/>
    <property type="match status" value="1"/>
</dbReference>
<accession>A0A0B7NUJ7</accession>
<dbReference type="OrthoDB" id="354304at2759"/>
<feature type="binding site" evidence="3">
    <location>
        <begin position="9"/>
        <end position="16"/>
    </location>
    <ligand>
        <name>substrate</name>
    </ligand>
</feature>
<evidence type="ECO:0000256" key="3">
    <source>
        <dbReference type="PIRSR" id="PIRSR613078-2"/>
    </source>
</evidence>
<organism evidence="4 5">
    <name type="scientific">Parasitella parasitica</name>
    <dbReference type="NCBI Taxonomy" id="35722"/>
    <lineage>
        <taxon>Eukaryota</taxon>
        <taxon>Fungi</taxon>
        <taxon>Fungi incertae sedis</taxon>
        <taxon>Mucoromycota</taxon>
        <taxon>Mucoromycotina</taxon>
        <taxon>Mucoromycetes</taxon>
        <taxon>Mucorales</taxon>
        <taxon>Mucorineae</taxon>
        <taxon>Mucoraceae</taxon>
        <taxon>Parasitella</taxon>
    </lineage>
</organism>
<dbReference type="Gene3D" id="3.40.50.1240">
    <property type="entry name" value="Phosphoglycerate mutase-like"/>
    <property type="match status" value="1"/>
</dbReference>
<dbReference type="InterPro" id="IPR051695">
    <property type="entry name" value="Phosphoglycerate_Mutase"/>
</dbReference>
<protein>
    <submittedName>
        <fullName evidence="4">Uncharacterized protein</fullName>
    </submittedName>
</protein>
<name>A0A0B7NUJ7_9FUNG</name>
<dbReference type="Proteomes" id="UP000054107">
    <property type="component" value="Unassembled WGS sequence"/>
</dbReference>
<evidence type="ECO:0000313" key="5">
    <source>
        <dbReference type="Proteomes" id="UP000054107"/>
    </source>
</evidence>
<dbReference type="GO" id="GO:0004331">
    <property type="term" value="F:fructose-2,6-bisphosphate 2-phosphatase activity"/>
    <property type="evidence" value="ECO:0007669"/>
    <property type="project" value="TreeGrafter"/>
</dbReference>
<dbReference type="GO" id="GO:0005829">
    <property type="term" value="C:cytosol"/>
    <property type="evidence" value="ECO:0007669"/>
    <property type="project" value="TreeGrafter"/>
</dbReference>
<reference evidence="4 5" key="1">
    <citation type="submission" date="2014-09" db="EMBL/GenBank/DDBJ databases">
        <authorList>
            <person name="Ellenberger Sabrina"/>
        </authorList>
    </citation>
    <scope>NUCLEOTIDE SEQUENCE [LARGE SCALE GENOMIC DNA]</scope>
    <source>
        <strain evidence="4 5">CBS 412.66</strain>
    </source>
</reference>
<evidence type="ECO:0000256" key="2">
    <source>
        <dbReference type="PIRSR" id="PIRSR613078-1"/>
    </source>
</evidence>
<dbReference type="EMBL" id="LN734014">
    <property type="protein sequence ID" value="CEP19200.1"/>
    <property type="molecule type" value="Genomic_DNA"/>
</dbReference>
<dbReference type="PANTHER" id="PTHR46517:SF1">
    <property type="entry name" value="FRUCTOSE-2,6-BISPHOSPHATASE TIGAR"/>
    <property type="match status" value="1"/>
</dbReference>
<dbReference type="InterPro" id="IPR029033">
    <property type="entry name" value="His_PPase_superfam"/>
</dbReference>
<dbReference type="CDD" id="cd07067">
    <property type="entry name" value="HP_PGM_like"/>
    <property type="match status" value="1"/>
</dbReference>
<dbReference type="SUPFAM" id="SSF53254">
    <property type="entry name" value="Phosphoglycerate mutase-like"/>
    <property type="match status" value="1"/>
</dbReference>
<dbReference type="Pfam" id="PF00300">
    <property type="entry name" value="His_Phos_1"/>
    <property type="match status" value="1"/>
</dbReference>
<dbReference type="STRING" id="35722.A0A0B7NUJ7"/>
<evidence type="ECO:0000256" key="1">
    <source>
        <dbReference type="ARBA" id="ARBA00022801"/>
    </source>
</evidence>
<feature type="binding site" evidence="3">
    <location>
        <position position="59"/>
    </location>
    <ligand>
        <name>substrate</name>
    </ligand>
</feature>
<proteinExistence type="predicted"/>
<dbReference type="SMART" id="SM00855">
    <property type="entry name" value="PGAM"/>
    <property type="match status" value="1"/>
</dbReference>
<dbReference type="AlphaFoldDB" id="A0A0B7NUJ7"/>
<evidence type="ECO:0000313" key="4">
    <source>
        <dbReference type="EMBL" id="CEP19200.1"/>
    </source>
</evidence>
<keyword evidence="5" id="KW-1185">Reference proteome</keyword>
<gene>
    <name evidence="4" type="primary">PARPA_13512.1 scaffold 46870</name>
</gene>
<dbReference type="GO" id="GO:0045820">
    <property type="term" value="P:negative regulation of glycolytic process"/>
    <property type="evidence" value="ECO:0007669"/>
    <property type="project" value="TreeGrafter"/>
</dbReference>
<feature type="active site" description="Proton donor/acceptor" evidence="2">
    <location>
        <position position="85"/>
    </location>
</feature>
<sequence>MPLQVTLVRHGNTDANNERWLQGHVDTDLNENGLSQAACCGKRLHTASYDHVYCSDLKRCKQTASAILAHHSPNISIDYIPMLRERDFGKLSRQPLSYLLSESQRQGLSVDEFVSKHGGESDFTFQSRVISAWNFIIRDAQDKHYQSVLVVTHGGPLKHLARFWIDNEFQVVNKEFTVVPVAHGNTAVTRINATDKTIYEFNSTSHLKNQSANQPPPPAV</sequence>
<dbReference type="InterPro" id="IPR013078">
    <property type="entry name" value="His_Pase_superF_clade-1"/>
</dbReference>
<feature type="active site" description="Tele-phosphohistidine intermediate" evidence="2">
    <location>
        <position position="10"/>
    </location>
</feature>
<dbReference type="GO" id="GO:0043456">
    <property type="term" value="P:regulation of pentose-phosphate shunt"/>
    <property type="evidence" value="ECO:0007669"/>
    <property type="project" value="TreeGrafter"/>
</dbReference>
<keyword evidence="1" id="KW-0378">Hydrolase</keyword>